<dbReference type="InterPro" id="IPR017961">
    <property type="entry name" value="DNA_pol_Y-fam_little_finger"/>
</dbReference>
<dbReference type="EMBL" id="JAIHNG010000121">
    <property type="protein sequence ID" value="KAI5957666.1"/>
    <property type="molecule type" value="Genomic_DNA"/>
</dbReference>
<dbReference type="GO" id="GO:0009314">
    <property type="term" value="P:response to radiation"/>
    <property type="evidence" value="ECO:0007669"/>
    <property type="project" value="TreeGrafter"/>
</dbReference>
<dbReference type="Gene3D" id="3.30.1490.100">
    <property type="entry name" value="DNA polymerase, Y-family, little finger domain"/>
    <property type="match status" value="1"/>
</dbReference>
<dbReference type="PROSITE" id="PS50173">
    <property type="entry name" value="UMUC"/>
    <property type="match status" value="1"/>
</dbReference>
<evidence type="ECO:0000256" key="8">
    <source>
        <dbReference type="ARBA" id="ARBA00023242"/>
    </source>
</evidence>
<evidence type="ECO:0000256" key="1">
    <source>
        <dbReference type="ARBA" id="ARBA00004123"/>
    </source>
</evidence>
<dbReference type="Proteomes" id="UP001204833">
    <property type="component" value="Unassembled WGS sequence"/>
</dbReference>
<evidence type="ECO:0000256" key="2">
    <source>
        <dbReference type="ARBA" id="ARBA00022679"/>
    </source>
</evidence>
<dbReference type="RefSeq" id="XP_051608369.1">
    <property type="nucleotide sequence ID" value="XM_051752773.1"/>
</dbReference>
<evidence type="ECO:0000256" key="7">
    <source>
        <dbReference type="ARBA" id="ARBA00023204"/>
    </source>
</evidence>
<evidence type="ECO:0000256" key="6">
    <source>
        <dbReference type="ARBA" id="ARBA00022833"/>
    </source>
</evidence>
<dbReference type="InterPro" id="IPR043502">
    <property type="entry name" value="DNA/RNA_pol_sf"/>
</dbReference>
<evidence type="ECO:0000313" key="13">
    <source>
        <dbReference type="Proteomes" id="UP001204833"/>
    </source>
</evidence>
<feature type="region of interest" description="Disordered" evidence="10">
    <location>
        <begin position="595"/>
        <end position="620"/>
    </location>
</feature>
<dbReference type="Pfam" id="PF18439">
    <property type="entry name" value="zf_UBZ"/>
    <property type="match status" value="1"/>
</dbReference>
<dbReference type="InterPro" id="IPR036775">
    <property type="entry name" value="DNA_pol_Y-fam_lit_finger_sf"/>
</dbReference>
<keyword evidence="3" id="KW-0479">Metal-binding</keyword>
<reference evidence="12 13" key="1">
    <citation type="journal article" date="2022" name="DNA Res.">
        <title>Genome analysis of five recently described species of the CUG-Ser clade uncovers Candida theae as a new hybrid lineage with pathogenic potential in the Candida parapsilosis species complex.</title>
        <authorList>
            <person name="Mixao V."/>
            <person name="Del Olmo V."/>
            <person name="Hegedusova E."/>
            <person name="Saus E."/>
            <person name="Pryszcz L."/>
            <person name="Cillingova A."/>
            <person name="Nosek J."/>
            <person name="Gabaldon T."/>
        </authorList>
    </citation>
    <scope>NUCLEOTIDE SEQUENCE [LARGE SCALE GENOMIC DNA]</scope>
    <source>
        <strain evidence="12 13">CBS 12239</strain>
    </source>
</reference>
<keyword evidence="8" id="KW-0539">Nucleus</keyword>
<keyword evidence="5" id="KW-0863">Zinc-finger</keyword>
<evidence type="ECO:0000313" key="12">
    <source>
        <dbReference type="EMBL" id="KAI5957666.1"/>
    </source>
</evidence>
<evidence type="ECO:0000256" key="4">
    <source>
        <dbReference type="ARBA" id="ARBA00022763"/>
    </source>
</evidence>
<dbReference type="SUPFAM" id="SSF100879">
    <property type="entry name" value="Lesion bypass DNA polymerase (Y-family), little finger domain"/>
    <property type="match status" value="1"/>
</dbReference>
<gene>
    <name evidence="12" type="ORF">KGF57_003361</name>
</gene>
<dbReference type="Pfam" id="PF00817">
    <property type="entry name" value="IMS"/>
    <property type="match status" value="1"/>
</dbReference>
<dbReference type="GO" id="GO:0005657">
    <property type="term" value="C:replication fork"/>
    <property type="evidence" value="ECO:0007669"/>
    <property type="project" value="UniProtKB-ARBA"/>
</dbReference>
<feature type="region of interest" description="Disordered" evidence="10">
    <location>
        <begin position="1"/>
        <end position="20"/>
    </location>
</feature>
<dbReference type="GO" id="GO:0003887">
    <property type="term" value="F:DNA-directed DNA polymerase activity"/>
    <property type="evidence" value="ECO:0007669"/>
    <property type="project" value="TreeGrafter"/>
</dbReference>
<dbReference type="InterPro" id="IPR043128">
    <property type="entry name" value="Rev_trsase/Diguanyl_cyclase"/>
</dbReference>
<dbReference type="PANTHER" id="PTHR45873">
    <property type="entry name" value="DNA POLYMERASE ETA"/>
    <property type="match status" value="1"/>
</dbReference>
<dbReference type="Pfam" id="PF11799">
    <property type="entry name" value="IMS_C"/>
    <property type="match status" value="1"/>
</dbReference>
<dbReference type="Gene3D" id="3.30.70.270">
    <property type="match status" value="1"/>
</dbReference>
<comment type="caution">
    <text evidence="12">The sequence shown here is derived from an EMBL/GenBank/DDBJ whole genome shotgun (WGS) entry which is preliminary data.</text>
</comment>
<keyword evidence="13" id="KW-1185">Reference proteome</keyword>
<protein>
    <recommendedName>
        <fullName evidence="9">DNA polymerase eta</fullName>
    </recommendedName>
</protein>
<dbReference type="InterPro" id="IPR052230">
    <property type="entry name" value="DNA_polymerase_eta"/>
</dbReference>
<dbReference type="Gene3D" id="1.10.150.20">
    <property type="entry name" value="5' to 3' exonuclease, C-terminal subdomain"/>
    <property type="match status" value="1"/>
</dbReference>
<dbReference type="SUPFAM" id="SSF56672">
    <property type="entry name" value="DNA/RNA polymerases"/>
    <property type="match status" value="1"/>
</dbReference>
<feature type="compositionally biased region" description="Polar residues" evidence="10">
    <location>
        <begin position="10"/>
        <end position="20"/>
    </location>
</feature>
<dbReference type="AlphaFoldDB" id="A0AAD5FY22"/>
<evidence type="ECO:0000256" key="10">
    <source>
        <dbReference type="SAM" id="MobiDB-lite"/>
    </source>
</evidence>
<name>A0AAD5FY22_9ASCO</name>
<evidence type="ECO:0000256" key="9">
    <source>
        <dbReference type="ARBA" id="ARBA00044975"/>
    </source>
</evidence>
<dbReference type="GO" id="GO:0008270">
    <property type="term" value="F:zinc ion binding"/>
    <property type="evidence" value="ECO:0007669"/>
    <property type="project" value="UniProtKB-KW"/>
</dbReference>
<keyword evidence="4" id="KW-0227">DNA damage</keyword>
<feature type="domain" description="UmuC" evidence="11">
    <location>
        <begin position="46"/>
        <end position="311"/>
    </location>
</feature>
<dbReference type="GO" id="GO:0003684">
    <property type="term" value="F:damaged DNA binding"/>
    <property type="evidence" value="ECO:0007669"/>
    <property type="project" value="InterPro"/>
</dbReference>
<dbReference type="GO" id="GO:0006281">
    <property type="term" value="P:DNA repair"/>
    <property type="evidence" value="ECO:0007669"/>
    <property type="project" value="UniProtKB-KW"/>
</dbReference>
<evidence type="ECO:0000256" key="3">
    <source>
        <dbReference type="ARBA" id="ARBA00022723"/>
    </source>
</evidence>
<keyword evidence="2" id="KW-0808">Transferase</keyword>
<dbReference type="FunFam" id="3.40.1170.60:FF:000008">
    <property type="entry name" value="DNA polymerase eta subunit"/>
    <property type="match status" value="1"/>
</dbReference>
<dbReference type="GO" id="GO:0035861">
    <property type="term" value="C:site of double-strand break"/>
    <property type="evidence" value="ECO:0007669"/>
    <property type="project" value="TreeGrafter"/>
</dbReference>
<dbReference type="GO" id="GO:0007064">
    <property type="term" value="P:mitotic sister chromatid cohesion"/>
    <property type="evidence" value="ECO:0007669"/>
    <property type="project" value="UniProtKB-ARBA"/>
</dbReference>
<keyword evidence="6" id="KW-0862">Zinc</keyword>
<dbReference type="InterPro" id="IPR041298">
    <property type="entry name" value="UBZ3"/>
</dbReference>
<dbReference type="GO" id="GO:0042276">
    <property type="term" value="P:error-prone translesion synthesis"/>
    <property type="evidence" value="ECO:0007669"/>
    <property type="project" value="TreeGrafter"/>
</dbReference>
<dbReference type="Gene3D" id="3.40.1170.60">
    <property type="match status" value="1"/>
</dbReference>
<proteinExistence type="predicted"/>
<evidence type="ECO:0000256" key="5">
    <source>
        <dbReference type="ARBA" id="ARBA00022771"/>
    </source>
</evidence>
<evidence type="ECO:0000259" key="11">
    <source>
        <dbReference type="PROSITE" id="PS50173"/>
    </source>
</evidence>
<sequence>MSVKVEKPQDQPQLLTSPHPQSQFTYKNLRDLNNPKYAYLSPLSAIALVDLNAFFAQVETIRLGLTEDVPVVCQQWKAIIAVSYAARKFGINRMDTVESARAKCPDLVCAHAGVYKKGEKHWAYEEGQPDPINHKVSLDNYRRESRKILRIIQSKFDLAEKASVDESYVDLGRPIYEMLLSKFPELKSGNSNASDDEILPSIPSSLPRDIQWRGTVIESEKETADPQNALPPQISDWDDVVLAIGSELLLDLRQAIYDELGYTTSAGLARNKLVAKLGGGFKKPDDQTIVRNCALTRFLNNFELTDFTGMGGKLGEQLINRFEVPPDRNSIAFIRENYDLNMIKEEIKEDQELALKLYRIVRGLHPSELTNKVEIKSMMSTKNFLGSRGWSLADAYDWLTVFSGDLSNRLADLDNESMELSTTKLSNKEKGVLRRPKTITIGVRSASFVRQTRQMPISFYKDIERMRESIKNCGFQLLRDYLEFNSNISILNNGTSARELYTRDPKSVRIMDMHNLSLTISNFVALNDSALIESFAKTGKTQANKELMEINAVSKKRKIESDNKISPPVIKKPHKISLEQKENISKLFHDYERGNMENESKSTLNSKSRKRASPPNQPVKRDIFKTLQKKSANLLDSLLQDMYCPRCKTSIEDPVEHNDFHIAMELSTKWNN</sequence>
<dbReference type="GO" id="GO:0070987">
    <property type="term" value="P:error-free translesion synthesis"/>
    <property type="evidence" value="ECO:0007669"/>
    <property type="project" value="UniProtKB-ARBA"/>
</dbReference>
<dbReference type="GO" id="GO:0005634">
    <property type="term" value="C:nucleus"/>
    <property type="evidence" value="ECO:0007669"/>
    <property type="project" value="UniProtKB-SubCell"/>
</dbReference>
<accession>A0AAD5FY22</accession>
<organism evidence="12 13">
    <name type="scientific">Candida theae</name>
    <dbReference type="NCBI Taxonomy" id="1198502"/>
    <lineage>
        <taxon>Eukaryota</taxon>
        <taxon>Fungi</taxon>
        <taxon>Dikarya</taxon>
        <taxon>Ascomycota</taxon>
        <taxon>Saccharomycotina</taxon>
        <taxon>Pichiomycetes</taxon>
        <taxon>Debaryomycetaceae</taxon>
        <taxon>Candida/Lodderomyces clade</taxon>
        <taxon>Candida</taxon>
    </lineage>
</organism>
<dbReference type="InterPro" id="IPR001126">
    <property type="entry name" value="UmuC"/>
</dbReference>
<comment type="subcellular location">
    <subcellularLocation>
        <location evidence="1">Nucleus</location>
    </subcellularLocation>
</comment>
<dbReference type="GeneID" id="76151420"/>
<keyword evidence="7" id="KW-0234">DNA repair</keyword>
<dbReference type="PANTHER" id="PTHR45873:SF1">
    <property type="entry name" value="DNA POLYMERASE ETA"/>
    <property type="match status" value="1"/>
</dbReference>
<dbReference type="PIRSF" id="PIRSF036603">
    <property type="entry name" value="DPol_eta"/>
    <property type="match status" value="1"/>
</dbReference>